<name>A0A1E5UKP7_9POAL</name>
<dbReference type="EMBL" id="LWDX02073364">
    <property type="protein sequence ID" value="OEL13450.1"/>
    <property type="molecule type" value="Genomic_DNA"/>
</dbReference>
<dbReference type="OrthoDB" id="682412at2759"/>
<reference evidence="1 2" key="1">
    <citation type="submission" date="2016-09" db="EMBL/GenBank/DDBJ databases">
        <title>The draft genome of Dichanthelium oligosanthes: A C3 panicoid grass species.</title>
        <authorList>
            <person name="Studer A.J."/>
            <person name="Schnable J.C."/>
            <person name="Brutnell T.P."/>
        </authorList>
    </citation>
    <scope>NUCLEOTIDE SEQUENCE [LARGE SCALE GENOMIC DNA]</scope>
    <source>
        <strain evidence="2">cv. Kellogg 1175</strain>
        <tissue evidence="1">Leaf</tissue>
    </source>
</reference>
<keyword evidence="2" id="KW-1185">Reference proteome</keyword>
<accession>A0A1E5UKP7</accession>
<evidence type="ECO:0000313" key="2">
    <source>
        <dbReference type="Proteomes" id="UP000095767"/>
    </source>
</evidence>
<protein>
    <submittedName>
        <fullName evidence="1">Uncharacterized protein</fullName>
    </submittedName>
</protein>
<dbReference type="STRING" id="888268.A0A1E5UKP7"/>
<evidence type="ECO:0000313" key="1">
    <source>
        <dbReference type="EMBL" id="OEL13450.1"/>
    </source>
</evidence>
<gene>
    <name evidence="1" type="ORF">BAE44_0025530</name>
</gene>
<dbReference type="AlphaFoldDB" id="A0A1E5UKP7"/>
<sequence length="103" mass="11807">MLRIQFLAPAAGSSALDWWLLMREGLNKVKRKGIDSTFMLISWKIWKEWNNRILIFNDQRRNVNQTVVEIIDEGKAWIDAGAKHLGSLGWPLTQGAGRTRIST</sequence>
<organism evidence="1 2">
    <name type="scientific">Dichanthelium oligosanthes</name>
    <dbReference type="NCBI Taxonomy" id="888268"/>
    <lineage>
        <taxon>Eukaryota</taxon>
        <taxon>Viridiplantae</taxon>
        <taxon>Streptophyta</taxon>
        <taxon>Embryophyta</taxon>
        <taxon>Tracheophyta</taxon>
        <taxon>Spermatophyta</taxon>
        <taxon>Magnoliopsida</taxon>
        <taxon>Liliopsida</taxon>
        <taxon>Poales</taxon>
        <taxon>Poaceae</taxon>
        <taxon>PACMAD clade</taxon>
        <taxon>Panicoideae</taxon>
        <taxon>Panicodae</taxon>
        <taxon>Paniceae</taxon>
        <taxon>Dichantheliinae</taxon>
        <taxon>Dichanthelium</taxon>
    </lineage>
</organism>
<dbReference type="Proteomes" id="UP000095767">
    <property type="component" value="Unassembled WGS sequence"/>
</dbReference>
<proteinExistence type="predicted"/>
<comment type="caution">
    <text evidence="1">The sequence shown here is derived from an EMBL/GenBank/DDBJ whole genome shotgun (WGS) entry which is preliminary data.</text>
</comment>